<proteinExistence type="predicted"/>
<dbReference type="AlphaFoldDB" id="A0A5C3QEF0"/>
<dbReference type="EMBL" id="ML178855">
    <property type="protein sequence ID" value="TFK96743.1"/>
    <property type="molecule type" value="Genomic_DNA"/>
</dbReference>
<protein>
    <submittedName>
        <fullName evidence="1">Uncharacterized protein</fullName>
    </submittedName>
</protein>
<reference evidence="1 2" key="1">
    <citation type="journal article" date="2019" name="Nat. Ecol. Evol.">
        <title>Megaphylogeny resolves global patterns of mushroom evolution.</title>
        <authorList>
            <person name="Varga T."/>
            <person name="Krizsan K."/>
            <person name="Foldi C."/>
            <person name="Dima B."/>
            <person name="Sanchez-Garcia M."/>
            <person name="Sanchez-Ramirez S."/>
            <person name="Szollosi G.J."/>
            <person name="Szarkandi J.G."/>
            <person name="Papp V."/>
            <person name="Albert L."/>
            <person name="Andreopoulos W."/>
            <person name="Angelini C."/>
            <person name="Antonin V."/>
            <person name="Barry K.W."/>
            <person name="Bougher N.L."/>
            <person name="Buchanan P."/>
            <person name="Buyck B."/>
            <person name="Bense V."/>
            <person name="Catcheside P."/>
            <person name="Chovatia M."/>
            <person name="Cooper J."/>
            <person name="Damon W."/>
            <person name="Desjardin D."/>
            <person name="Finy P."/>
            <person name="Geml J."/>
            <person name="Haridas S."/>
            <person name="Hughes K."/>
            <person name="Justo A."/>
            <person name="Karasinski D."/>
            <person name="Kautmanova I."/>
            <person name="Kiss B."/>
            <person name="Kocsube S."/>
            <person name="Kotiranta H."/>
            <person name="LaButti K.M."/>
            <person name="Lechner B.E."/>
            <person name="Liimatainen K."/>
            <person name="Lipzen A."/>
            <person name="Lukacs Z."/>
            <person name="Mihaltcheva S."/>
            <person name="Morgado L.N."/>
            <person name="Niskanen T."/>
            <person name="Noordeloos M.E."/>
            <person name="Ohm R.A."/>
            <person name="Ortiz-Santana B."/>
            <person name="Ovrebo C."/>
            <person name="Racz N."/>
            <person name="Riley R."/>
            <person name="Savchenko A."/>
            <person name="Shiryaev A."/>
            <person name="Soop K."/>
            <person name="Spirin V."/>
            <person name="Szebenyi C."/>
            <person name="Tomsovsky M."/>
            <person name="Tulloss R.E."/>
            <person name="Uehling J."/>
            <person name="Grigoriev I.V."/>
            <person name="Vagvolgyi C."/>
            <person name="Papp T."/>
            <person name="Martin F.M."/>
            <person name="Miettinen O."/>
            <person name="Hibbett D.S."/>
            <person name="Nagy L.G."/>
        </authorList>
    </citation>
    <scope>NUCLEOTIDE SEQUENCE [LARGE SCALE GENOMIC DNA]</scope>
    <source>
        <strain evidence="1 2">CBS 309.79</strain>
    </source>
</reference>
<evidence type="ECO:0000313" key="1">
    <source>
        <dbReference type="EMBL" id="TFK96743.1"/>
    </source>
</evidence>
<sequence>MSLQGKAMAHQVVMDSLPNISDAYSNAIVNAPTAPIDELENTTLIRFTNFVRAHAKKRMILKDKELTFDWIWEHMYPLIDVIMDETRELLSTLFLQAIMNKYALFRKPSMYCVLYFTRLTNTPVSFIAQQVP</sequence>
<organism evidence="1 2">
    <name type="scientific">Pterulicium gracile</name>
    <dbReference type="NCBI Taxonomy" id="1884261"/>
    <lineage>
        <taxon>Eukaryota</taxon>
        <taxon>Fungi</taxon>
        <taxon>Dikarya</taxon>
        <taxon>Basidiomycota</taxon>
        <taxon>Agaricomycotina</taxon>
        <taxon>Agaricomycetes</taxon>
        <taxon>Agaricomycetidae</taxon>
        <taxon>Agaricales</taxon>
        <taxon>Pleurotineae</taxon>
        <taxon>Pterulaceae</taxon>
        <taxon>Pterulicium</taxon>
    </lineage>
</organism>
<gene>
    <name evidence="1" type="ORF">BDV98DRAFT_575578</name>
</gene>
<name>A0A5C3QEF0_9AGAR</name>
<dbReference type="Proteomes" id="UP000305067">
    <property type="component" value="Unassembled WGS sequence"/>
</dbReference>
<keyword evidence="2" id="KW-1185">Reference proteome</keyword>
<evidence type="ECO:0000313" key="2">
    <source>
        <dbReference type="Proteomes" id="UP000305067"/>
    </source>
</evidence>
<accession>A0A5C3QEF0</accession>